<keyword evidence="4" id="KW-0808">Transferase</keyword>
<keyword evidence="3" id="KW-0963">Cytoplasm</keyword>
<dbReference type="EC" id="2.7.1.81" evidence="8"/>
<evidence type="ECO:0000256" key="2">
    <source>
        <dbReference type="ARBA" id="ARBA00006219"/>
    </source>
</evidence>
<evidence type="ECO:0000313" key="12">
    <source>
        <dbReference type="Proteomes" id="UP000024635"/>
    </source>
</evidence>
<dbReference type="SUPFAM" id="SSF56112">
    <property type="entry name" value="Protein kinase-like (PK-like)"/>
    <property type="match status" value="1"/>
</dbReference>
<proteinExistence type="inferred from homology"/>
<comment type="caution">
    <text evidence="11">The sequence shown here is derived from an EMBL/GenBank/DDBJ whole genome shotgun (WGS) entry which is preliminary data.</text>
</comment>
<dbReference type="AlphaFoldDB" id="A0A016VCJ7"/>
<dbReference type="InterPro" id="IPR002575">
    <property type="entry name" value="Aminoglycoside_PTrfase"/>
</dbReference>
<comment type="subcellular location">
    <subcellularLocation>
        <location evidence="1">Cytoplasm</location>
    </subcellularLocation>
</comment>
<evidence type="ECO:0000256" key="8">
    <source>
        <dbReference type="ARBA" id="ARBA00038873"/>
    </source>
</evidence>
<evidence type="ECO:0000256" key="6">
    <source>
        <dbReference type="ARBA" id="ARBA00036820"/>
    </source>
</evidence>
<organism evidence="11 12">
    <name type="scientific">Ancylostoma ceylanicum</name>
    <dbReference type="NCBI Taxonomy" id="53326"/>
    <lineage>
        <taxon>Eukaryota</taxon>
        <taxon>Metazoa</taxon>
        <taxon>Ecdysozoa</taxon>
        <taxon>Nematoda</taxon>
        <taxon>Chromadorea</taxon>
        <taxon>Rhabditida</taxon>
        <taxon>Rhabditina</taxon>
        <taxon>Rhabditomorpha</taxon>
        <taxon>Strongyloidea</taxon>
        <taxon>Ancylostomatidae</taxon>
        <taxon>Ancylostomatinae</taxon>
        <taxon>Ancylostoma</taxon>
    </lineage>
</organism>
<evidence type="ECO:0000313" key="11">
    <source>
        <dbReference type="EMBL" id="EYC25130.1"/>
    </source>
</evidence>
<comment type="similarity">
    <text evidence="2">Belongs to the aminoglycoside phosphotransferase family.</text>
</comment>
<dbReference type="Proteomes" id="UP000024635">
    <property type="component" value="Unassembled WGS sequence"/>
</dbReference>
<dbReference type="Gene3D" id="3.90.1200.10">
    <property type="match status" value="1"/>
</dbReference>
<reference evidence="12" key="1">
    <citation type="journal article" date="2015" name="Nat. Genet.">
        <title>The genome and transcriptome of the zoonotic hookworm Ancylostoma ceylanicum identify infection-specific gene families.</title>
        <authorList>
            <person name="Schwarz E.M."/>
            <person name="Hu Y."/>
            <person name="Antoshechkin I."/>
            <person name="Miller M.M."/>
            <person name="Sternberg P.W."/>
            <person name="Aroian R.V."/>
        </authorList>
    </citation>
    <scope>NUCLEOTIDE SEQUENCE</scope>
    <source>
        <strain evidence="12">HY135</strain>
    </source>
</reference>
<keyword evidence="12" id="KW-1185">Reference proteome</keyword>
<comment type="function">
    <text evidence="7">Catalyzes the GTP-dependent phosphorylation of 5-hydroxy-L-lysine.</text>
</comment>
<name>A0A016VCJ7_9BILA</name>
<evidence type="ECO:0000256" key="1">
    <source>
        <dbReference type="ARBA" id="ARBA00004496"/>
    </source>
</evidence>
<dbReference type="InterPro" id="IPR050249">
    <property type="entry name" value="Pseudomonas-type_ThrB"/>
</dbReference>
<dbReference type="GO" id="GO:0005737">
    <property type="term" value="C:cytoplasm"/>
    <property type="evidence" value="ECO:0007669"/>
    <property type="project" value="UniProtKB-SubCell"/>
</dbReference>
<evidence type="ECO:0000256" key="7">
    <source>
        <dbReference type="ARBA" id="ARBA00037368"/>
    </source>
</evidence>
<comment type="catalytic activity">
    <reaction evidence="6">
        <text>(5R)-5-hydroxy-L-lysine + GTP = (5R)-5-phosphooxy-L-lysine + GDP + H(+)</text>
        <dbReference type="Rhea" id="RHEA:19049"/>
        <dbReference type="ChEBI" id="CHEBI:15378"/>
        <dbReference type="ChEBI" id="CHEBI:37565"/>
        <dbReference type="ChEBI" id="CHEBI:57882"/>
        <dbReference type="ChEBI" id="CHEBI:58189"/>
        <dbReference type="ChEBI" id="CHEBI:58357"/>
        <dbReference type="EC" id="2.7.1.81"/>
    </reaction>
</comment>
<dbReference type="PANTHER" id="PTHR21064">
    <property type="entry name" value="AMINOGLYCOSIDE PHOSPHOTRANSFERASE DOMAIN-CONTAINING PROTEIN-RELATED"/>
    <property type="match status" value="1"/>
</dbReference>
<feature type="domain" description="Aminoglycoside phosphotransferase" evidence="10">
    <location>
        <begin position="65"/>
        <end position="308"/>
    </location>
</feature>
<evidence type="ECO:0000256" key="4">
    <source>
        <dbReference type="ARBA" id="ARBA00022679"/>
    </source>
</evidence>
<dbReference type="InterPro" id="IPR011009">
    <property type="entry name" value="Kinase-like_dom_sf"/>
</dbReference>
<evidence type="ECO:0000256" key="3">
    <source>
        <dbReference type="ARBA" id="ARBA00022490"/>
    </source>
</evidence>
<dbReference type="Pfam" id="PF01636">
    <property type="entry name" value="APH"/>
    <property type="match status" value="1"/>
</dbReference>
<dbReference type="PANTHER" id="PTHR21064:SF1">
    <property type="entry name" value="HYDROXYLYSINE KINASE"/>
    <property type="match status" value="1"/>
</dbReference>
<dbReference type="STRING" id="53326.A0A016VCJ7"/>
<evidence type="ECO:0000256" key="9">
    <source>
        <dbReference type="ARBA" id="ARBA00040505"/>
    </source>
</evidence>
<accession>A0A016VCJ7</accession>
<evidence type="ECO:0000256" key="5">
    <source>
        <dbReference type="ARBA" id="ARBA00022777"/>
    </source>
</evidence>
<dbReference type="Gene3D" id="3.30.200.20">
    <property type="entry name" value="Phosphorylase Kinase, domain 1"/>
    <property type="match status" value="1"/>
</dbReference>
<gene>
    <name evidence="11" type="primary">Acey_s0012.g1717</name>
    <name evidence="11" type="ORF">Y032_0012g1717</name>
</gene>
<dbReference type="OrthoDB" id="9973935at2759"/>
<keyword evidence="5" id="KW-0418">Kinase</keyword>
<dbReference type="EMBL" id="JARK01001348">
    <property type="protein sequence ID" value="EYC25130.1"/>
    <property type="molecule type" value="Genomic_DNA"/>
</dbReference>
<sequence>MDVYSCDEITQAPVPDAYHLHRLLNSSYGIKQALDSECSRRVGLQMCESETGLRELTGYEDCNYFLNDLVWEHGGPSEAILKVTNPLEAKSHDNIDFQVKLCDILNENGIPCPKTIKRVDGRDWALEEVVNGVRLPVRVFGVLLGSNLENFTFEASLVQDIGELLAKFHVIADESKLSVTHMPYIAVEHRRSILNEMELQLKNSIISKERSKLIAECLDEFERRVANNRQLHEVGLIHSDINETNLLITEENNKKKITGLLDFGDVHRSFRIVDIASTVLYLHLSDKLQQGVESLTRNILEGYRRVRALPLCTDLLTAMKARLSRE</sequence>
<protein>
    <recommendedName>
        <fullName evidence="9">Hydroxylysine kinase</fullName>
        <ecNumber evidence="8">2.7.1.81</ecNumber>
    </recommendedName>
</protein>
<dbReference type="GO" id="GO:0047992">
    <property type="term" value="F:hydroxylysine kinase activity"/>
    <property type="evidence" value="ECO:0007669"/>
    <property type="project" value="UniProtKB-EC"/>
</dbReference>
<evidence type="ECO:0000259" key="10">
    <source>
        <dbReference type="Pfam" id="PF01636"/>
    </source>
</evidence>